<name>A0A7W7VHU3_9PSEU</name>
<protein>
    <recommendedName>
        <fullName evidence="4">Helix-turn-helix protein</fullName>
    </recommendedName>
</protein>
<dbReference type="EMBL" id="JACHJQ010000007">
    <property type="protein sequence ID" value="MBB4910574.1"/>
    <property type="molecule type" value="Genomic_DNA"/>
</dbReference>
<evidence type="ECO:0008006" key="4">
    <source>
        <dbReference type="Google" id="ProtNLM"/>
    </source>
</evidence>
<dbReference type="Proteomes" id="UP000520767">
    <property type="component" value="Unassembled WGS sequence"/>
</dbReference>
<feature type="transmembrane region" description="Helical" evidence="1">
    <location>
        <begin position="106"/>
        <end position="127"/>
    </location>
</feature>
<evidence type="ECO:0000313" key="3">
    <source>
        <dbReference type="Proteomes" id="UP000520767"/>
    </source>
</evidence>
<keyword evidence="1" id="KW-1133">Transmembrane helix</keyword>
<dbReference type="RefSeq" id="WP_184814602.1">
    <property type="nucleotide sequence ID" value="NZ_JACHJQ010000007.1"/>
</dbReference>
<organism evidence="2 3">
    <name type="scientific">Actinophytocola algeriensis</name>
    <dbReference type="NCBI Taxonomy" id="1768010"/>
    <lineage>
        <taxon>Bacteria</taxon>
        <taxon>Bacillati</taxon>
        <taxon>Actinomycetota</taxon>
        <taxon>Actinomycetes</taxon>
        <taxon>Pseudonocardiales</taxon>
        <taxon>Pseudonocardiaceae</taxon>
    </lineage>
</organism>
<keyword evidence="1" id="KW-0472">Membrane</keyword>
<accession>A0A7W7VHU3</accession>
<evidence type="ECO:0000256" key="1">
    <source>
        <dbReference type="SAM" id="Phobius"/>
    </source>
</evidence>
<keyword evidence="1" id="KW-0812">Transmembrane</keyword>
<dbReference type="AlphaFoldDB" id="A0A7W7VHU3"/>
<evidence type="ECO:0000313" key="2">
    <source>
        <dbReference type="EMBL" id="MBB4910574.1"/>
    </source>
</evidence>
<sequence>MTTTSRGDDASEESLDRFCREFDAVFKARGMSLRRAAELSGWGKTTIDSARKGHGLPNRDLVRDVLQAMDLGAQEVDAWVERRDRIASKESAAAGEPEPTSSKRHWLIGAIVAVGVVAGVVIGLLVAQNSDVPEGVDGRAANPPVGSRDIVVQNKVAIGPTALDEDDSPSYLSSRTVSRCANTGCKLGGTDVYSGAKLTAYCQTEGEWLTNADLESDGIKQNPGLVASDIWYGIEWRDGRRGYISEVYIEESYRGGLALPQC</sequence>
<keyword evidence="3" id="KW-1185">Reference proteome</keyword>
<proteinExistence type="predicted"/>
<comment type="caution">
    <text evidence="2">The sequence shown here is derived from an EMBL/GenBank/DDBJ whole genome shotgun (WGS) entry which is preliminary data.</text>
</comment>
<reference evidence="2 3" key="1">
    <citation type="submission" date="2020-08" db="EMBL/GenBank/DDBJ databases">
        <title>Genomic Encyclopedia of Type Strains, Phase III (KMG-III): the genomes of soil and plant-associated and newly described type strains.</title>
        <authorList>
            <person name="Whitman W."/>
        </authorList>
    </citation>
    <scope>NUCLEOTIDE SEQUENCE [LARGE SCALE GENOMIC DNA]</scope>
    <source>
        <strain evidence="2 3">CECT 8960</strain>
    </source>
</reference>
<gene>
    <name evidence="2" type="ORF">FHR82_006832</name>
</gene>